<evidence type="ECO:0000313" key="3">
    <source>
        <dbReference type="Proteomes" id="UP000823613"/>
    </source>
</evidence>
<evidence type="ECO:0000256" key="1">
    <source>
        <dbReference type="SAM" id="Coils"/>
    </source>
</evidence>
<proteinExistence type="predicted"/>
<organism evidence="2 3">
    <name type="scientific">Candidatus Onthovivens merdipullorum</name>
    <dbReference type="NCBI Taxonomy" id="2840889"/>
    <lineage>
        <taxon>Bacteria</taxon>
        <taxon>Bacillati</taxon>
        <taxon>Bacillota</taxon>
        <taxon>Bacilli</taxon>
        <taxon>Bacillales</taxon>
        <taxon>Candidatus Onthovivens</taxon>
    </lineage>
</organism>
<reference evidence="2" key="1">
    <citation type="submission" date="2020-10" db="EMBL/GenBank/DDBJ databases">
        <authorList>
            <person name="Gilroy R."/>
        </authorList>
    </citation>
    <scope>NUCLEOTIDE SEQUENCE</scope>
    <source>
        <strain evidence="2">11159</strain>
    </source>
</reference>
<feature type="coiled-coil region" evidence="1">
    <location>
        <begin position="128"/>
        <end position="179"/>
    </location>
</feature>
<dbReference type="AlphaFoldDB" id="A0A9D9GXP9"/>
<sequence length="195" mass="22572">MDKPIIIVVNNYLLTLKNKNFMAKMNEFRNGAVVKNDNNEFLCTENGRDLFWSNSTEFAFCFENNEAAEKFLNDWNEKHRRQGKMNMILNGVRIESSNCMCGEERRPIGSIDEEEVSDEVLALATSILRDENDTLDDIEDAMDEKEELQETIENAKATLKDVEAEIERLRNKINRKLDAVFNPTMKEKVLEKLLG</sequence>
<protein>
    <submittedName>
        <fullName evidence="2">Uncharacterized protein</fullName>
    </submittedName>
</protein>
<keyword evidence="1" id="KW-0175">Coiled coil</keyword>
<gene>
    <name evidence="2" type="ORF">IAC58_06320</name>
</gene>
<evidence type="ECO:0000313" key="2">
    <source>
        <dbReference type="EMBL" id="MBO8428137.1"/>
    </source>
</evidence>
<dbReference type="Proteomes" id="UP000823613">
    <property type="component" value="Unassembled WGS sequence"/>
</dbReference>
<name>A0A9D9GXP9_9BACL</name>
<reference evidence="2" key="2">
    <citation type="journal article" date="2021" name="PeerJ">
        <title>Extensive microbial diversity within the chicken gut microbiome revealed by metagenomics and culture.</title>
        <authorList>
            <person name="Gilroy R."/>
            <person name="Ravi A."/>
            <person name="Getino M."/>
            <person name="Pursley I."/>
            <person name="Horton D.L."/>
            <person name="Alikhan N.F."/>
            <person name="Baker D."/>
            <person name="Gharbi K."/>
            <person name="Hall N."/>
            <person name="Watson M."/>
            <person name="Adriaenssens E.M."/>
            <person name="Foster-Nyarko E."/>
            <person name="Jarju S."/>
            <person name="Secka A."/>
            <person name="Antonio M."/>
            <person name="Oren A."/>
            <person name="Chaudhuri R.R."/>
            <person name="La Ragione R."/>
            <person name="Hildebrand F."/>
            <person name="Pallen M.J."/>
        </authorList>
    </citation>
    <scope>NUCLEOTIDE SEQUENCE</scope>
    <source>
        <strain evidence="2">11159</strain>
    </source>
</reference>
<comment type="caution">
    <text evidence="2">The sequence shown here is derived from an EMBL/GenBank/DDBJ whole genome shotgun (WGS) entry which is preliminary data.</text>
</comment>
<dbReference type="EMBL" id="JADIMY010000120">
    <property type="protein sequence ID" value="MBO8428137.1"/>
    <property type="molecule type" value="Genomic_DNA"/>
</dbReference>
<accession>A0A9D9GXP9</accession>